<evidence type="ECO:0000256" key="2">
    <source>
        <dbReference type="ARBA" id="ARBA00008421"/>
    </source>
</evidence>
<sequence>MNNQIKRVEVKKFPYKEKFVLNTCLQLHYVGDNTSNLDDIATKFSPSHSLHYKDGACQSNSIYLQFLYSHDKWPANVERAFISALRLIIKSGTSKTKIRNRNYGRNELISLYIRFHTGEIRTKKQISSHIQVWKKSILNKLSGNITLTPLDSEVLNLIENGAEQNERSLNLFYTVFNEIIDAMNNDKNYQKYKDTIMRPLRSNNNNTGRSDYNNLNMNNPNGINSNTIYYKQSPQQQQMLQVSGQPVLVQNQTINNPPTYSILQSVPVMFVQDNLQPNILRPVTYSDGSLVIANGSPPPPQTQQRRVWGNNNDNNNSTYSNTTNSGAYNINSNDTTKNVFGNNFGNETKLSGQYQTYPYNYVEKPWTIPANNIISSASSLSSSGSAISYPQWGAPSLSVSNSDKTASSTTLSKTHDLFSTANNSLTPMRSKNDKRSLSIADLNDPDNIQNPLTSTNNYSPIINNMSNHYHLNHEKVKLPPVTENQFFKANDNMLKSTVLPSIPYSSYPMFNNSNINNSSNNENNNEPDNFNNYPISRSSISSATKDIRRDSLTMTNNPIQKESYSSPHDIPNNINRRFSTNENNRIITSNYTTNNGENSLVLKQIEDIEKKKQQKLHKPIKINPIQNNSKLHACAPRAIKFVTGFNQDLIPLGND</sequence>
<evidence type="ECO:0000256" key="4">
    <source>
        <dbReference type="ARBA" id="ARBA00023163"/>
    </source>
</evidence>
<evidence type="ECO:0000256" key="7">
    <source>
        <dbReference type="SAM" id="MobiDB-lite"/>
    </source>
</evidence>
<feature type="compositionally biased region" description="Polar residues" evidence="7">
    <location>
        <begin position="552"/>
        <end position="577"/>
    </location>
</feature>
<feature type="DNA-binding region" description="TEA" evidence="6">
    <location>
        <begin position="66"/>
        <end position="140"/>
    </location>
</feature>
<feature type="domain" description="TEA" evidence="8">
    <location>
        <begin position="66"/>
        <end position="140"/>
    </location>
</feature>
<dbReference type="PANTHER" id="PTHR11834">
    <property type="entry name" value="TRANSCRIPTIONAL ENHANCER FACTOR TEF RELATED"/>
    <property type="match status" value="1"/>
</dbReference>
<dbReference type="PRINTS" id="PR00065">
    <property type="entry name" value="TEADOMAIN"/>
</dbReference>
<accession>A0AAN7VYV1</accession>
<feature type="region of interest" description="Disordered" evidence="7">
    <location>
        <begin position="515"/>
        <end position="577"/>
    </location>
</feature>
<keyword evidence="5" id="KW-0539">Nucleus</keyword>
<dbReference type="SMART" id="SM00426">
    <property type="entry name" value="TEA"/>
    <property type="match status" value="1"/>
</dbReference>
<keyword evidence="10" id="KW-1185">Reference proteome</keyword>
<dbReference type="GO" id="GO:0005667">
    <property type="term" value="C:transcription regulator complex"/>
    <property type="evidence" value="ECO:0007669"/>
    <property type="project" value="TreeGrafter"/>
</dbReference>
<feature type="compositionally biased region" description="Low complexity" evidence="7">
    <location>
        <begin position="310"/>
        <end position="325"/>
    </location>
</feature>
<reference evidence="10" key="1">
    <citation type="submission" date="2023-07" db="EMBL/GenBank/DDBJ databases">
        <title>A draft genome of Kazachstania heterogenica Y-27499.</title>
        <authorList>
            <person name="Donic C."/>
            <person name="Kralova J.S."/>
            <person name="Fidel L."/>
            <person name="Ben-Dor S."/>
            <person name="Jung S."/>
        </authorList>
    </citation>
    <scope>NUCLEOTIDE SEQUENCE [LARGE SCALE GENOMIC DNA]</scope>
    <source>
        <strain evidence="10">Y27499</strain>
    </source>
</reference>
<organism evidence="9 10">
    <name type="scientific">Arxiozyma heterogenica</name>
    <dbReference type="NCBI Taxonomy" id="278026"/>
    <lineage>
        <taxon>Eukaryota</taxon>
        <taxon>Fungi</taxon>
        <taxon>Dikarya</taxon>
        <taxon>Ascomycota</taxon>
        <taxon>Saccharomycotina</taxon>
        <taxon>Saccharomycetes</taxon>
        <taxon>Saccharomycetales</taxon>
        <taxon>Saccharomycetaceae</taxon>
        <taxon>Arxiozyma</taxon>
    </lineage>
</organism>
<gene>
    <name evidence="9" type="ORF">RI543_004910</name>
</gene>
<feature type="compositionally biased region" description="Low complexity" evidence="7">
    <location>
        <begin position="515"/>
        <end position="532"/>
    </location>
</feature>
<dbReference type="InterPro" id="IPR050937">
    <property type="entry name" value="TEC1_TEAD_TF"/>
</dbReference>
<dbReference type="GO" id="GO:0000981">
    <property type="term" value="F:DNA-binding transcription factor activity, RNA polymerase II-specific"/>
    <property type="evidence" value="ECO:0007669"/>
    <property type="project" value="TreeGrafter"/>
</dbReference>
<dbReference type="GO" id="GO:0000978">
    <property type="term" value="F:RNA polymerase II cis-regulatory region sequence-specific DNA binding"/>
    <property type="evidence" value="ECO:0007669"/>
    <property type="project" value="TreeGrafter"/>
</dbReference>
<dbReference type="GO" id="GO:0005634">
    <property type="term" value="C:nucleus"/>
    <property type="evidence" value="ECO:0007669"/>
    <property type="project" value="UniProtKB-SubCell"/>
</dbReference>
<name>A0AAN7VYV1_9SACH</name>
<dbReference type="AlphaFoldDB" id="A0AAN7VYV1"/>
<keyword evidence="4" id="KW-0804">Transcription</keyword>
<comment type="caution">
    <text evidence="9">The sequence shown here is derived from an EMBL/GenBank/DDBJ whole genome shotgun (WGS) entry which is preliminary data.</text>
</comment>
<dbReference type="InterPro" id="IPR038096">
    <property type="entry name" value="TEA/ATTS_sf"/>
</dbReference>
<dbReference type="InterPro" id="IPR000818">
    <property type="entry name" value="TEA/ATTS_dom"/>
</dbReference>
<feature type="region of interest" description="Disordered" evidence="7">
    <location>
        <begin position="296"/>
        <end position="329"/>
    </location>
</feature>
<dbReference type="PROSITE" id="PS51088">
    <property type="entry name" value="TEA_2"/>
    <property type="match status" value="1"/>
</dbReference>
<dbReference type="Pfam" id="PF01285">
    <property type="entry name" value="TEA"/>
    <property type="match status" value="1"/>
</dbReference>
<protein>
    <recommendedName>
        <fullName evidence="8">TEA domain-containing protein</fullName>
    </recommendedName>
</protein>
<comment type="similarity">
    <text evidence="2">Belongs to the TEC1 family.</text>
</comment>
<evidence type="ECO:0000313" key="10">
    <source>
        <dbReference type="Proteomes" id="UP001306508"/>
    </source>
</evidence>
<proteinExistence type="inferred from homology"/>
<dbReference type="Gene3D" id="6.10.20.40">
    <property type="entry name" value="TEA/ATTS domain"/>
    <property type="match status" value="1"/>
</dbReference>
<evidence type="ECO:0000259" key="8">
    <source>
        <dbReference type="PROSITE" id="PS51088"/>
    </source>
</evidence>
<comment type="subcellular location">
    <subcellularLocation>
        <location evidence="1">Nucleus</location>
    </subcellularLocation>
</comment>
<keyword evidence="3" id="KW-0805">Transcription regulation</keyword>
<evidence type="ECO:0000256" key="5">
    <source>
        <dbReference type="ARBA" id="ARBA00023242"/>
    </source>
</evidence>
<feature type="compositionally biased region" description="Polar residues" evidence="7">
    <location>
        <begin position="533"/>
        <end position="544"/>
    </location>
</feature>
<evidence type="ECO:0000256" key="6">
    <source>
        <dbReference type="PROSITE-ProRule" id="PRU00505"/>
    </source>
</evidence>
<dbReference type="Proteomes" id="UP001306508">
    <property type="component" value="Unassembled WGS sequence"/>
</dbReference>
<evidence type="ECO:0000313" key="9">
    <source>
        <dbReference type="EMBL" id="KAK5773854.1"/>
    </source>
</evidence>
<evidence type="ECO:0000256" key="3">
    <source>
        <dbReference type="ARBA" id="ARBA00023015"/>
    </source>
</evidence>
<dbReference type="PANTHER" id="PTHR11834:SF0">
    <property type="entry name" value="PROTEIN SCALLOPED"/>
    <property type="match status" value="1"/>
</dbReference>
<evidence type="ECO:0000256" key="1">
    <source>
        <dbReference type="ARBA" id="ARBA00004123"/>
    </source>
</evidence>
<dbReference type="PROSITE" id="PS00554">
    <property type="entry name" value="TEA_1"/>
    <property type="match status" value="1"/>
</dbReference>
<dbReference type="EMBL" id="JAWIZZ010000064">
    <property type="protein sequence ID" value="KAK5773854.1"/>
    <property type="molecule type" value="Genomic_DNA"/>
</dbReference>